<organism evidence="3 4">
    <name type="scientific">Lophiotrema nucula</name>
    <dbReference type="NCBI Taxonomy" id="690887"/>
    <lineage>
        <taxon>Eukaryota</taxon>
        <taxon>Fungi</taxon>
        <taxon>Dikarya</taxon>
        <taxon>Ascomycota</taxon>
        <taxon>Pezizomycotina</taxon>
        <taxon>Dothideomycetes</taxon>
        <taxon>Pleosporomycetidae</taxon>
        <taxon>Pleosporales</taxon>
        <taxon>Lophiotremataceae</taxon>
        <taxon>Lophiotrema</taxon>
    </lineage>
</organism>
<keyword evidence="2" id="KW-1133">Transmembrane helix</keyword>
<dbReference type="AlphaFoldDB" id="A0A6A5YKQ2"/>
<protein>
    <submittedName>
        <fullName evidence="3">Uncharacterized protein</fullName>
    </submittedName>
</protein>
<feature type="region of interest" description="Disordered" evidence="1">
    <location>
        <begin position="1"/>
        <end position="21"/>
    </location>
</feature>
<accession>A0A6A5YKQ2</accession>
<gene>
    <name evidence="3" type="ORF">BDV96DRAFT_672646</name>
</gene>
<keyword evidence="2" id="KW-0472">Membrane</keyword>
<dbReference type="PANTHER" id="PTHR35043:SF7">
    <property type="entry name" value="TRANSCRIPTION FACTOR DOMAIN-CONTAINING PROTEIN"/>
    <property type="match status" value="1"/>
</dbReference>
<proteinExistence type="predicted"/>
<evidence type="ECO:0000256" key="1">
    <source>
        <dbReference type="SAM" id="MobiDB-lite"/>
    </source>
</evidence>
<dbReference type="Proteomes" id="UP000799770">
    <property type="component" value="Unassembled WGS sequence"/>
</dbReference>
<sequence>MKQTSSNTTYQDELAGWTPESNDRGSWKIIVTSLLTIIICTWTVLHPRIHVGRKLRRVHKACQFIKQVSAPELETIEATQEFIQARKMMECCAEKTENILELIQSFYIGMMGLRYKVGDNGGYCVMWPLQYAYLLNSGLVSWPPKESWGLSEELIEDKSKADGLLKLVALWQVIWFTINCITRSAHSMELAPLESMTLAYVVQVILTYCLWWKKPKDIATASFVSLPEMNEEQKRQFDSLSMEVTYGVPDPATTEQLMNNAWYIIPRDCTENAYLIAKGGSQYTNLEEARGQEEKELPTETS</sequence>
<evidence type="ECO:0000256" key="2">
    <source>
        <dbReference type="SAM" id="Phobius"/>
    </source>
</evidence>
<keyword evidence="4" id="KW-1185">Reference proteome</keyword>
<feature type="transmembrane region" description="Helical" evidence="2">
    <location>
        <begin position="27"/>
        <end position="45"/>
    </location>
</feature>
<name>A0A6A5YKQ2_9PLEO</name>
<dbReference type="PANTHER" id="PTHR35043">
    <property type="entry name" value="TRANSCRIPTION FACTOR DOMAIN-CONTAINING PROTEIN"/>
    <property type="match status" value="1"/>
</dbReference>
<evidence type="ECO:0000313" key="4">
    <source>
        <dbReference type="Proteomes" id="UP000799770"/>
    </source>
</evidence>
<keyword evidence="2" id="KW-0812">Transmembrane</keyword>
<feature type="compositionally biased region" description="Polar residues" evidence="1">
    <location>
        <begin position="1"/>
        <end position="11"/>
    </location>
</feature>
<dbReference type="EMBL" id="ML977351">
    <property type="protein sequence ID" value="KAF2107829.1"/>
    <property type="molecule type" value="Genomic_DNA"/>
</dbReference>
<dbReference type="OrthoDB" id="3061561at2759"/>
<evidence type="ECO:0000313" key="3">
    <source>
        <dbReference type="EMBL" id="KAF2107829.1"/>
    </source>
</evidence>
<reference evidence="3" key="1">
    <citation type="journal article" date="2020" name="Stud. Mycol.">
        <title>101 Dothideomycetes genomes: a test case for predicting lifestyles and emergence of pathogens.</title>
        <authorList>
            <person name="Haridas S."/>
            <person name="Albert R."/>
            <person name="Binder M."/>
            <person name="Bloem J."/>
            <person name="Labutti K."/>
            <person name="Salamov A."/>
            <person name="Andreopoulos B."/>
            <person name="Baker S."/>
            <person name="Barry K."/>
            <person name="Bills G."/>
            <person name="Bluhm B."/>
            <person name="Cannon C."/>
            <person name="Castanera R."/>
            <person name="Culley D."/>
            <person name="Daum C."/>
            <person name="Ezra D."/>
            <person name="Gonzalez J."/>
            <person name="Henrissat B."/>
            <person name="Kuo A."/>
            <person name="Liang C."/>
            <person name="Lipzen A."/>
            <person name="Lutzoni F."/>
            <person name="Magnuson J."/>
            <person name="Mondo S."/>
            <person name="Nolan M."/>
            <person name="Ohm R."/>
            <person name="Pangilinan J."/>
            <person name="Park H.-J."/>
            <person name="Ramirez L."/>
            <person name="Alfaro M."/>
            <person name="Sun H."/>
            <person name="Tritt A."/>
            <person name="Yoshinaga Y."/>
            <person name="Zwiers L.-H."/>
            <person name="Turgeon B."/>
            <person name="Goodwin S."/>
            <person name="Spatafora J."/>
            <person name="Crous P."/>
            <person name="Grigoriev I."/>
        </authorList>
    </citation>
    <scope>NUCLEOTIDE SEQUENCE</scope>
    <source>
        <strain evidence="3">CBS 627.86</strain>
    </source>
</reference>